<name>A0ABV7CPC6_9GAMM</name>
<dbReference type="Pfam" id="PF12697">
    <property type="entry name" value="Abhydrolase_6"/>
    <property type="match status" value="1"/>
</dbReference>
<evidence type="ECO:0000259" key="2">
    <source>
        <dbReference type="Pfam" id="PF12697"/>
    </source>
</evidence>
<sequence>MLKRLCLSALVCISTSALSADCSSELMAQQADMATWVAKAAFREAINQGPLWVEATPEMAFSDYLRAATAIITARNPRGQLPCAVTTPVVTILQQQGQLPDVPTLAQLQSPFELQRPNSEKVALLLHGLTDSPFSYHYLAAHFWQLGYQVRSVLLPGHATAPSDLSQVTLAQWQHTTHYALERAKADFKSVVVVGYSTGAALAIAEVNRAPQQIKAMLLLSPASEAHNKHGWLAKWIAMLPGITWLDADADLDVFKYESFPWQGAALAYQAMQTVTPKQLQNTSDVPIFAALSEVDSTIDSQATLGLLRHWHQLPSRRTSKLDTLVWYGDMQTAQRQLPSDFNFISPPCNSSWCDKIKGMSHIGIIQPVNHSYYGAQATYRSCGGYLSDLTQYQKCKTAPETTFGERTPQHMQDYFPLQRLTFNPSYPQLLENISVFLGDVDKHHAAR</sequence>
<dbReference type="InterPro" id="IPR000073">
    <property type="entry name" value="AB_hydrolase_1"/>
</dbReference>
<comment type="caution">
    <text evidence="3">The sequence shown here is derived from an EMBL/GenBank/DDBJ whole genome shotgun (WGS) entry which is preliminary data.</text>
</comment>
<dbReference type="InterPro" id="IPR029058">
    <property type="entry name" value="AB_hydrolase_fold"/>
</dbReference>
<protein>
    <submittedName>
        <fullName evidence="3">Alpha/beta hydrolase</fullName>
    </submittedName>
</protein>
<dbReference type="Gene3D" id="3.40.50.1820">
    <property type="entry name" value="alpha/beta hydrolase"/>
    <property type="match status" value="1"/>
</dbReference>
<keyword evidence="4" id="KW-1185">Reference proteome</keyword>
<accession>A0ABV7CPC6</accession>
<reference evidence="4" key="1">
    <citation type="journal article" date="2019" name="Int. J. Syst. Evol. Microbiol.">
        <title>The Global Catalogue of Microorganisms (GCM) 10K type strain sequencing project: providing services to taxonomists for standard genome sequencing and annotation.</title>
        <authorList>
            <consortium name="The Broad Institute Genomics Platform"/>
            <consortium name="The Broad Institute Genome Sequencing Center for Infectious Disease"/>
            <person name="Wu L."/>
            <person name="Ma J."/>
        </authorList>
    </citation>
    <scope>NUCLEOTIDE SEQUENCE [LARGE SCALE GENOMIC DNA]</scope>
    <source>
        <strain evidence="4">KCTC 42730</strain>
    </source>
</reference>
<evidence type="ECO:0000313" key="3">
    <source>
        <dbReference type="EMBL" id="MFC3034539.1"/>
    </source>
</evidence>
<keyword evidence="1" id="KW-0732">Signal</keyword>
<dbReference type="SUPFAM" id="SSF53474">
    <property type="entry name" value="alpha/beta-Hydrolases"/>
    <property type="match status" value="1"/>
</dbReference>
<evidence type="ECO:0000313" key="4">
    <source>
        <dbReference type="Proteomes" id="UP001595453"/>
    </source>
</evidence>
<dbReference type="GO" id="GO:0016787">
    <property type="term" value="F:hydrolase activity"/>
    <property type="evidence" value="ECO:0007669"/>
    <property type="project" value="UniProtKB-KW"/>
</dbReference>
<proteinExistence type="predicted"/>
<gene>
    <name evidence="3" type="ORF">ACFOEE_18715</name>
</gene>
<dbReference type="EMBL" id="JBHRSD010000040">
    <property type="protein sequence ID" value="MFC3034539.1"/>
    <property type="molecule type" value="Genomic_DNA"/>
</dbReference>
<evidence type="ECO:0000256" key="1">
    <source>
        <dbReference type="SAM" id="SignalP"/>
    </source>
</evidence>
<feature type="domain" description="AB hydrolase-1" evidence="2">
    <location>
        <begin position="124"/>
        <end position="331"/>
    </location>
</feature>
<feature type="chain" id="PRO_5047224153" evidence="1">
    <location>
        <begin position="20"/>
        <end position="448"/>
    </location>
</feature>
<organism evidence="3 4">
    <name type="scientific">Pseudoalteromonas fenneropenaei</name>
    <dbReference type="NCBI Taxonomy" id="1737459"/>
    <lineage>
        <taxon>Bacteria</taxon>
        <taxon>Pseudomonadati</taxon>
        <taxon>Pseudomonadota</taxon>
        <taxon>Gammaproteobacteria</taxon>
        <taxon>Alteromonadales</taxon>
        <taxon>Pseudoalteromonadaceae</taxon>
        <taxon>Pseudoalteromonas</taxon>
    </lineage>
</organism>
<keyword evidence="3" id="KW-0378">Hydrolase</keyword>
<dbReference type="RefSeq" id="WP_377128007.1">
    <property type="nucleotide sequence ID" value="NZ_JBHRSD010000040.1"/>
</dbReference>
<dbReference type="Proteomes" id="UP001595453">
    <property type="component" value="Unassembled WGS sequence"/>
</dbReference>
<feature type="signal peptide" evidence="1">
    <location>
        <begin position="1"/>
        <end position="19"/>
    </location>
</feature>